<dbReference type="Pfam" id="PF16589">
    <property type="entry name" value="BRCT_2"/>
    <property type="match status" value="1"/>
</dbReference>
<evidence type="ECO:0000256" key="15">
    <source>
        <dbReference type="SAM" id="MobiDB-lite"/>
    </source>
</evidence>
<evidence type="ECO:0000256" key="3">
    <source>
        <dbReference type="ARBA" id="ARBA00022454"/>
    </source>
</evidence>
<accession>A0A0P4W8M1</accession>
<dbReference type="AlphaFoldDB" id="A0A0P4W8M1"/>
<dbReference type="CDD" id="cd17725">
    <property type="entry name" value="BRCT_XRCC1_rpt1"/>
    <property type="match status" value="1"/>
</dbReference>
<evidence type="ECO:0000313" key="17">
    <source>
        <dbReference type="EMBL" id="JAI62671.1"/>
    </source>
</evidence>
<dbReference type="FunFam" id="2.60.120.260:FF:000025">
    <property type="entry name" value="DNA repair protein XRCC1 isoform X1"/>
    <property type="match status" value="1"/>
</dbReference>
<evidence type="ECO:0000256" key="6">
    <source>
        <dbReference type="ARBA" id="ARBA00022737"/>
    </source>
</evidence>
<dbReference type="PANTHER" id="PTHR11370:SF5">
    <property type="entry name" value="DNA REPAIR PROTEIN XRCC1"/>
    <property type="match status" value="1"/>
</dbReference>
<proteinExistence type="predicted"/>
<keyword evidence="5" id="KW-0597">Phosphoprotein</keyword>
<evidence type="ECO:0000256" key="7">
    <source>
        <dbReference type="ARBA" id="ARBA00022763"/>
    </source>
</evidence>
<feature type="compositionally biased region" description="Basic and acidic residues" evidence="15">
    <location>
        <begin position="506"/>
        <end position="536"/>
    </location>
</feature>
<feature type="region of interest" description="Disordered" evidence="15">
    <location>
        <begin position="211"/>
        <end position="326"/>
    </location>
</feature>
<evidence type="ECO:0000256" key="9">
    <source>
        <dbReference type="ARBA" id="ARBA00023204"/>
    </source>
</evidence>
<feature type="compositionally biased region" description="Polar residues" evidence="15">
    <location>
        <begin position="245"/>
        <end position="255"/>
    </location>
</feature>
<dbReference type="InterPro" id="IPR008979">
    <property type="entry name" value="Galactose-bd-like_sf"/>
</dbReference>
<dbReference type="GO" id="GO:0005694">
    <property type="term" value="C:chromosome"/>
    <property type="evidence" value="ECO:0007669"/>
    <property type="project" value="UniProtKB-SubCell"/>
</dbReference>
<dbReference type="Pfam" id="PF12738">
    <property type="entry name" value="PTCB-BRCT"/>
    <property type="match status" value="1"/>
</dbReference>
<evidence type="ECO:0000256" key="1">
    <source>
        <dbReference type="ARBA" id="ARBA00004123"/>
    </source>
</evidence>
<sequence>MTQIKFTQVLSYSSQDANHPADNLLRADTYRKWKCAPNTSDKMAFVILKFDQLTSINSLDIGNDGSALIEVLVSREGMNDYQVLLVSSAFMSPAESRNGTDLHRVRMFGPEKLNKNVAEQKWDRLKVVCTQPFNTKMQYGLSFITARSLESGKQESSQKITQLGKFKLRNEDDSDSITIGSMFAKRNEKTPLPSTEPGSIRAASREIAAAASSVETLKRKDPPSDGNPSQFKKKGAAESVRSPIIKNTPSSSHTTNESKGKQNEKQSKASSKPEKTEGKPTSKNNGGREEKEMKKKENKKRNKENSNSKPSSSKADIQETQRKKSKPFSSLMDNVVFVMSGYENPERSALRDKLIEMGAQYKSDWKPGCTHLICAFINTPKYRQAKGKGKIVTGKWITECYKNKIRYPWRRYGLEKHKDGIESEEEIWAEELLPKVSQPKPEAVSPPRPTYNSDMGDDCCYSNDEDTDDEIQKVIDKQQKNKPDVTSDNEARTTNSSKSNSGGSSSERDKVITIKPSEKDSERHEYERSHHPENNKDCSTTNGIKDSSDEEIYDDDTDIDEELPDTSSLPLPTLGDYFKGKSFFFYGDMAEDTRKLLTRFITAYAGEIEDYMTEKVNFVLSDNRWDENFEEALNDNPALQFVKPQWIWQCCDKKKLVPHQPFLIVP</sequence>
<dbReference type="FunFam" id="3.40.50.10190:FF:000012">
    <property type="entry name" value="X-ray repair cross complementing 1"/>
    <property type="match status" value="1"/>
</dbReference>
<evidence type="ECO:0000256" key="10">
    <source>
        <dbReference type="ARBA" id="ARBA00023242"/>
    </source>
</evidence>
<feature type="compositionally biased region" description="Low complexity" evidence="15">
    <location>
        <begin position="305"/>
        <end position="314"/>
    </location>
</feature>
<dbReference type="GO" id="GO:0003684">
    <property type="term" value="F:damaged DNA binding"/>
    <property type="evidence" value="ECO:0007669"/>
    <property type="project" value="InterPro"/>
</dbReference>
<dbReference type="Pfam" id="PF01834">
    <property type="entry name" value="XRCC1_N"/>
    <property type="match status" value="1"/>
</dbReference>
<dbReference type="CDD" id="cd17707">
    <property type="entry name" value="BRCT_XRCC1_rpt2"/>
    <property type="match status" value="1"/>
</dbReference>
<comment type="subunit">
    <text evidence="12">Homodimer. Interacts with polynucleotide kinase (PNK), DNA polymerase-beta (POLB) and DNA ligase III (LIG3). Interacts with APTX and APLF. Interacts with APEX1; the interaction is induced by SIRT1 and increases with the acetylated form of APEX1. Interacts with (poly-ADP-ribosylated) PARP1.</text>
</comment>
<protein>
    <recommendedName>
        <fullName evidence="13">DNA repair protein XRCC1</fullName>
    </recommendedName>
    <alternativeName>
        <fullName evidence="14">X-ray repair cross-complementing protein 1</fullName>
    </alternativeName>
</protein>
<feature type="region of interest" description="Disordered" evidence="15">
    <location>
        <begin position="437"/>
        <end position="551"/>
    </location>
</feature>
<dbReference type="FunFam" id="3.40.50.10190:FF:000008">
    <property type="entry name" value="X-ray repair cross complementing 1"/>
    <property type="match status" value="1"/>
</dbReference>
<keyword evidence="4" id="KW-1017">Isopeptide bond</keyword>
<comment type="subcellular location">
    <subcellularLocation>
        <location evidence="2">Chromosome</location>
    </subcellularLocation>
    <subcellularLocation>
        <location evidence="1">Nucleus</location>
    </subcellularLocation>
</comment>
<evidence type="ECO:0000256" key="5">
    <source>
        <dbReference type="ARBA" id="ARBA00022553"/>
    </source>
</evidence>
<dbReference type="InterPro" id="IPR036420">
    <property type="entry name" value="BRCT_dom_sf"/>
</dbReference>
<dbReference type="SUPFAM" id="SSF52113">
    <property type="entry name" value="BRCT domain"/>
    <property type="match status" value="2"/>
</dbReference>
<evidence type="ECO:0000256" key="12">
    <source>
        <dbReference type="ARBA" id="ARBA00064453"/>
    </source>
</evidence>
<dbReference type="PROSITE" id="PS50172">
    <property type="entry name" value="BRCT"/>
    <property type="match status" value="2"/>
</dbReference>
<feature type="domain" description="BRCT" evidence="16">
    <location>
        <begin position="573"/>
        <end position="664"/>
    </location>
</feature>
<feature type="compositionally biased region" description="Low complexity" evidence="15">
    <location>
        <begin position="495"/>
        <end position="505"/>
    </location>
</feature>
<keyword evidence="8" id="KW-0832">Ubl conjugation</keyword>
<evidence type="ECO:0000256" key="11">
    <source>
        <dbReference type="ARBA" id="ARBA00055460"/>
    </source>
</evidence>
<evidence type="ECO:0000256" key="4">
    <source>
        <dbReference type="ARBA" id="ARBA00022499"/>
    </source>
</evidence>
<dbReference type="Gene3D" id="3.40.50.10190">
    <property type="entry name" value="BRCT domain"/>
    <property type="match status" value="2"/>
</dbReference>
<dbReference type="GO" id="GO:0006284">
    <property type="term" value="P:base-excision repair"/>
    <property type="evidence" value="ECO:0007669"/>
    <property type="project" value="InterPro"/>
</dbReference>
<dbReference type="GO" id="GO:0006303">
    <property type="term" value="P:double-strand break repair via nonhomologous end joining"/>
    <property type="evidence" value="ECO:0007669"/>
    <property type="project" value="InterPro"/>
</dbReference>
<feature type="domain" description="BRCT" evidence="16">
    <location>
        <begin position="327"/>
        <end position="414"/>
    </location>
</feature>
<evidence type="ECO:0000256" key="14">
    <source>
        <dbReference type="ARBA" id="ARBA00079580"/>
    </source>
</evidence>
<dbReference type="SUPFAM" id="SSF49785">
    <property type="entry name" value="Galactose-binding domain-like"/>
    <property type="match status" value="1"/>
</dbReference>
<keyword evidence="9" id="KW-0234">DNA repair</keyword>
<keyword evidence="3" id="KW-0158">Chromosome</keyword>
<evidence type="ECO:0000259" key="16">
    <source>
        <dbReference type="PROSITE" id="PS50172"/>
    </source>
</evidence>
<dbReference type="InterPro" id="IPR045080">
    <property type="entry name" value="BRCT_XRCC1_rpt1"/>
</dbReference>
<evidence type="ECO:0000256" key="13">
    <source>
        <dbReference type="ARBA" id="ARBA00068212"/>
    </source>
</evidence>
<feature type="compositionally biased region" description="Basic and acidic residues" evidence="15">
    <location>
        <begin position="256"/>
        <end position="295"/>
    </location>
</feature>
<dbReference type="SMART" id="SM00292">
    <property type="entry name" value="BRCT"/>
    <property type="match status" value="2"/>
</dbReference>
<organism evidence="17">
    <name type="scientific">Scylla olivacea</name>
    <name type="common">Orange mud crab</name>
    <name type="synonym">Cancer olivacea</name>
    <dbReference type="NCBI Taxonomy" id="85551"/>
    <lineage>
        <taxon>Eukaryota</taxon>
        <taxon>Metazoa</taxon>
        <taxon>Ecdysozoa</taxon>
        <taxon>Arthropoda</taxon>
        <taxon>Crustacea</taxon>
        <taxon>Multicrustacea</taxon>
        <taxon>Malacostraca</taxon>
        <taxon>Eumalacostraca</taxon>
        <taxon>Eucarida</taxon>
        <taxon>Decapoda</taxon>
        <taxon>Pleocyemata</taxon>
        <taxon>Brachyura</taxon>
        <taxon>Eubrachyura</taxon>
        <taxon>Portunoidea</taxon>
        <taxon>Portunidae</taxon>
        <taxon>Portuninae</taxon>
        <taxon>Scylla</taxon>
    </lineage>
</organism>
<reference evidence="17" key="1">
    <citation type="submission" date="2015-09" db="EMBL/GenBank/DDBJ databases">
        <title>Scylla olivacea transcriptome.</title>
        <authorList>
            <person name="Ikhwanuddin M."/>
        </authorList>
    </citation>
    <scope>NUCLEOTIDE SEQUENCE</scope>
</reference>
<keyword evidence="7" id="KW-0227">DNA damage</keyword>
<feature type="compositionally biased region" description="Basic and acidic residues" evidence="15">
    <location>
        <begin position="470"/>
        <end position="491"/>
    </location>
</feature>
<name>A0A0P4W8M1_SCYOL</name>
<dbReference type="PANTHER" id="PTHR11370">
    <property type="entry name" value="DNA-REPAIR PROTEIN XRCC1"/>
    <property type="match status" value="1"/>
</dbReference>
<comment type="function">
    <text evidence="11">Scaffold protein involved in DNA single-strand break repair by mediating the assembly of DNA break repair protein complexes. Negatively regulates ADP-ribosyltransferase activity of PARP1 during base-excision repair in order to prevent excessive PARP1 activity. Recognizes and binds poly-ADP-ribose chains: specifically binds auto-poly-ADP-ribosylated PARP1, limiting its activity.</text>
</comment>
<evidence type="ECO:0000256" key="2">
    <source>
        <dbReference type="ARBA" id="ARBA00004286"/>
    </source>
</evidence>
<dbReference type="GO" id="GO:0000012">
    <property type="term" value="P:single strand break repair"/>
    <property type="evidence" value="ECO:0007669"/>
    <property type="project" value="InterPro"/>
</dbReference>
<keyword evidence="10" id="KW-0539">Nucleus</keyword>
<dbReference type="Gene3D" id="2.60.120.260">
    <property type="entry name" value="Galactose-binding domain-like"/>
    <property type="match status" value="1"/>
</dbReference>
<keyword evidence="6" id="KW-0677">Repeat</keyword>
<dbReference type="GO" id="GO:0005634">
    <property type="term" value="C:nucleus"/>
    <property type="evidence" value="ECO:0007669"/>
    <property type="project" value="UniProtKB-SubCell"/>
</dbReference>
<dbReference type="InterPro" id="IPR001357">
    <property type="entry name" value="BRCT_dom"/>
</dbReference>
<dbReference type="EMBL" id="GDRN01077921">
    <property type="protein sequence ID" value="JAI62671.1"/>
    <property type="molecule type" value="Transcribed_RNA"/>
</dbReference>
<dbReference type="InterPro" id="IPR002706">
    <property type="entry name" value="Xrcc1_N"/>
</dbReference>
<evidence type="ECO:0000256" key="8">
    <source>
        <dbReference type="ARBA" id="ARBA00022843"/>
    </source>
</evidence>